<evidence type="ECO:0000313" key="3">
    <source>
        <dbReference type="Proteomes" id="UP001221757"/>
    </source>
</evidence>
<organism evidence="2 3">
    <name type="scientific">Mycena rosella</name>
    <name type="common">Pink bonnet</name>
    <name type="synonym">Agaricus rosellus</name>
    <dbReference type="NCBI Taxonomy" id="1033263"/>
    <lineage>
        <taxon>Eukaryota</taxon>
        <taxon>Fungi</taxon>
        <taxon>Dikarya</taxon>
        <taxon>Basidiomycota</taxon>
        <taxon>Agaricomycotina</taxon>
        <taxon>Agaricomycetes</taxon>
        <taxon>Agaricomycetidae</taxon>
        <taxon>Agaricales</taxon>
        <taxon>Marasmiineae</taxon>
        <taxon>Mycenaceae</taxon>
        <taxon>Mycena</taxon>
    </lineage>
</organism>
<feature type="compositionally biased region" description="Basic and acidic residues" evidence="1">
    <location>
        <begin position="1"/>
        <end position="10"/>
    </location>
</feature>
<sequence>MKSKAKDTSTLRKKKDKAPPSPTRTSTRPHVQTSRAKESAEQALEDSDAEMSVVPTPADDASEKDVTASSIGWKPRQKLFSDSKESAEEGKKKTSSPLTMMPGFVMRSEPVMDPEIVEECST</sequence>
<name>A0AAD7DR37_MYCRO</name>
<gene>
    <name evidence="2" type="ORF">B0H17DRAFT_1197140</name>
</gene>
<dbReference type="AlphaFoldDB" id="A0AAD7DR37"/>
<evidence type="ECO:0000256" key="1">
    <source>
        <dbReference type="SAM" id="MobiDB-lite"/>
    </source>
</evidence>
<feature type="compositionally biased region" description="Basic and acidic residues" evidence="1">
    <location>
        <begin position="79"/>
        <end position="92"/>
    </location>
</feature>
<proteinExistence type="predicted"/>
<dbReference type="EMBL" id="JARKIE010000028">
    <property type="protein sequence ID" value="KAJ7697803.1"/>
    <property type="molecule type" value="Genomic_DNA"/>
</dbReference>
<accession>A0AAD7DR37</accession>
<dbReference type="Proteomes" id="UP001221757">
    <property type="component" value="Unassembled WGS sequence"/>
</dbReference>
<keyword evidence="3" id="KW-1185">Reference proteome</keyword>
<comment type="caution">
    <text evidence="2">The sequence shown here is derived from an EMBL/GenBank/DDBJ whole genome shotgun (WGS) entry which is preliminary data.</text>
</comment>
<protein>
    <submittedName>
        <fullName evidence="2">Uncharacterized protein</fullName>
    </submittedName>
</protein>
<evidence type="ECO:0000313" key="2">
    <source>
        <dbReference type="EMBL" id="KAJ7697803.1"/>
    </source>
</evidence>
<feature type="region of interest" description="Disordered" evidence="1">
    <location>
        <begin position="1"/>
        <end position="122"/>
    </location>
</feature>
<reference evidence="2" key="1">
    <citation type="submission" date="2023-03" db="EMBL/GenBank/DDBJ databases">
        <title>Massive genome expansion in bonnet fungi (Mycena s.s.) driven by repeated elements and novel gene families across ecological guilds.</title>
        <authorList>
            <consortium name="Lawrence Berkeley National Laboratory"/>
            <person name="Harder C.B."/>
            <person name="Miyauchi S."/>
            <person name="Viragh M."/>
            <person name="Kuo A."/>
            <person name="Thoen E."/>
            <person name="Andreopoulos B."/>
            <person name="Lu D."/>
            <person name="Skrede I."/>
            <person name="Drula E."/>
            <person name="Henrissat B."/>
            <person name="Morin E."/>
            <person name="Kohler A."/>
            <person name="Barry K."/>
            <person name="LaButti K."/>
            <person name="Morin E."/>
            <person name="Salamov A."/>
            <person name="Lipzen A."/>
            <person name="Mereny Z."/>
            <person name="Hegedus B."/>
            <person name="Baldrian P."/>
            <person name="Stursova M."/>
            <person name="Weitz H."/>
            <person name="Taylor A."/>
            <person name="Grigoriev I.V."/>
            <person name="Nagy L.G."/>
            <person name="Martin F."/>
            <person name="Kauserud H."/>
        </authorList>
    </citation>
    <scope>NUCLEOTIDE SEQUENCE</scope>
    <source>
        <strain evidence="2">CBHHK067</strain>
    </source>
</reference>